<dbReference type="Proteomes" id="UP000789901">
    <property type="component" value="Unassembled WGS sequence"/>
</dbReference>
<feature type="non-terminal residue" evidence="1">
    <location>
        <position position="55"/>
    </location>
</feature>
<gene>
    <name evidence="1" type="ORF">GMARGA_LOCUS41222</name>
</gene>
<reference evidence="1 2" key="1">
    <citation type="submission" date="2021-06" db="EMBL/GenBank/DDBJ databases">
        <authorList>
            <person name="Kallberg Y."/>
            <person name="Tangrot J."/>
            <person name="Rosling A."/>
        </authorList>
    </citation>
    <scope>NUCLEOTIDE SEQUENCE [LARGE SCALE GENOMIC DNA]</scope>
    <source>
        <strain evidence="1 2">120-4 pot B 10/14</strain>
    </source>
</reference>
<comment type="caution">
    <text evidence="1">The sequence shown here is derived from an EMBL/GenBank/DDBJ whole genome shotgun (WGS) entry which is preliminary data.</text>
</comment>
<evidence type="ECO:0000313" key="2">
    <source>
        <dbReference type="Proteomes" id="UP000789901"/>
    </source>
</evidence>
<organism evidence="1 2">
    <name type="scientific">Gigaspora margarita</name>
    <dbReference type="NCBI Taxonomy" id="4874"/>
    <lineage>
        <taxon>Eukaryota</taxon>
        <taxon>Fungi</taxon>
        <taxon>Fungi incertae sedis</taxon>
        <taxon>Mucoromycota</taxon>
        <taxon>Glomeromycotina</taxon>
        <taxon>Glomeromycetes</taxon>
        <taxon>Diversisporales</taxon>
        <taxon>Gigasporaceae</taxon>
        <taxon>Gigaspora</taxon>
    </lineage>
</organism>
<name>A0ABN7XDA1_GIGMA</name>
<keyword evidence="2" id="KW-1185">Reference proteome</keyword>
<accession>A0ABN7XDA1</accession>
<evidence type="ECO:0000313" key="1">
    <source>
        <dbReference type="EMBL" id="CAG8852401.1"/>
    </source>
</evidence>
<proteinExistence type="predicted"/>
<sequence length="55" mass="6409">MFHKYLIVKTGLTCLLDDVPMKCQIKFRNGSDATNNFDIFFLEELLEALELLNEI</sequence>
<dbReference type="EMBL" id="CAJVQB010111569">
    <property type="protein sequence ID" value="CAG8852401.1"/>
    <property type="molecule type" value="Genomic_DNA"/>
</dbReference>
<protein>
    <submittedName>
        <fullName evidence="1">25697_t:CDS:1</fullName>
    </submittedName>
</protein>